<feature type="compositionally biased region" description="Gly residues" evidence="1">
    <location>
        <begin position="290"/>
        <end position="300"/>
    </location>
</feature>
<proteinExistence type="predicted"/>
<name>A0ABR1M7Q1_9PEZI</name>
<sequence>MRKVTKFLKKEYPTLTTDTDPEPDEDLVIRAILSVTEAISQNDPTNEFSLYSYDSWNNQGSGAQSDPILRRRRQILLPWRVNNAGQNELILVHARLEDNSQEGASSTASTQPRLALTFYNFSSQAIKNVNARNGHAQLVRQFLIGRDWFDSDPDPPQAHIADWKDATRTFDTGRHFLLILVAMAIALNLQVQEKLPKLGNQKAFARDKKYGCAIIRDAASGVATPSHLWAALIKLTVVEDRDDFHDAWGQELFTHTVDLSDGAFDTHYGNIRTSIALPAGHNNRGSQSAGNGGDGTNHGGGRGEDASDPPPDTAQETPPDQTRNRTQDGRPNVLNDARQDARRDTQQDTAQDGQQHGNQHCRHCIVPSHCIPDLTHEISKGILYHQNIHWFRQYFQEAQGNALAAVQDQGIRKIDLFCVRKGMRLFQDEVILALMAVTESINRNGRGHSFSLFSEEVYSNSLNDIPRPTDPNDMANARFEVVRPRHDLLLPVINQRTSNDCGHITLAVVRFQKMNGKDDYTVEIFDSEGPSEVSEWSKSFVRRFLINSRWWSRESSSIPSGNWSMSPTGIQNDDWSCGFHTILNGWAFALGLPLSTAPNLQRLGLAVEAITYAVYGNIDCKSICQLLSFLNWVTPDSLVPLQRQFRITDLTGVSRRLNNYHTEKWCHERAFASNDPETYASKMRSAFDIRPCKMCQKPWHCADETGNFLPVDSYITKLANRLGGVKNSSGIPVLFRSGGRIKKRRQRDKSEHTRRGKMRRT</sequence>
<evidence type="ECO:0000313" key="3">
    <source>
        <dbReference type="Proteomes" id="UP001365128"/>
    </source>
</evidence>
<protein>
    <recommendedName>
        <fullName evidence="4">Ubiquitin-like protease family profile domain-containing protein</fullName>
    </recommendedName>
</protein>
<reference evidence="2 3" key="1">
    <citation type="submission" date="2024-04" db="EMBL/GenBank/DDBJ databases">
        <title>Phyllosticta paracitricarpa is synonymous to the EU quarantine fungus P. citricarpa based on phylogenomic analyses.</title>
        <authorList>
            <consortium name="Lawrence Berkeley National Laboratory"/>
            <person name="Van Ingen-Buijs V.A."/>
            <person name="Van Westerhoven A.C."/>
            <person name="Haridas S."/>
            <person name="Skiadas P."/>
            <person name="Martin F."/>
            <person name="Groenewald J.Z."/>
            <person name="Crous P.W."/>
            <person name="Seidl M.F."/>
        </authorList>
    </citation>
    <scope>NUCLEOTIDE SEQUENCE [LARGE SCALE GENOMIC DNA]</scope>
    <source>
        <strain evidence="2 3">CBS 122670</strain>
    </source>
</reference>
<feature type="compositionally biased region" description="Basic and acidic residues" evidence="1">
    <location>
        <begin position="337"/>
        <end position="346"/>
    </location>
</feature>
<accession>A0ABR1M7Q1</accession>
<evidence type="ECO:0008006" key="4">
    <source>
        <dbReference type="Google" id="ProtNLM"/>
    </source>
</evidence>
<evidence type="ECO:0000256" key="1">
    <source>
        <dbReference type="SAM" id="MobiDB-lite"/>
    </source>
</evidence>
<dbReference type="InterPro" id="IPR038765">
    <property type="entry name" value="Papain-like_cys_pep_sf"/>
</dbReference>
<dbReference type="EMBL" id="JBBPDW010000021">
    <property type="protein sequence ID" value="KAK7543219.1"/>
    <property type="molecule type" value="Genomic_DNA"/>
</dbReference>
<organism evidence="2 3">
    <name type="scientific">Phyllosticta citricarpa</name>
    <dbReference type="NCBI Taxonomy" id="55181"/>
    <lineage>
        <taxon>Eukaryota</taxon>
        <taxon>Fungi</taxon>
        <taxon>Dikarya</taxon>
        <taxon>Ascomycota</taxon>
        <taxon>Pezizomycotina</taxon>
        <taxon>Dothideomycetes</taxon>
        <taxon>Dothideomycetes incertae sedis</taxon>
        <taxon>Botryosphaeriales</taxon>
        <taxon>Phyllostictaceae</taxon>
        <taxon>Phyllosticta</taxon>
    </lineage>
</organism>
<comment type="caution">
    <text evidence="2">The sequence shown here is derived from an EMBL/GenBank/DDBJ whole genome shotgun (WGS) entry which is preliminary data.</text>
</comment>
<feature type="region of interest" description="Disordered" evidence="1">
    <location>
        <begin position="736"/>
        <end position="761"/>
    </location>
</feature>
<dbReference type="Gene3D" id="3.40.395.10">
    <property type="entry name" value="Adenoviral Proteinase, Chain A"/>
    <property type="match status" value="1"/>
</dbReference>
<keyword evidence="3" id="KW-1185">Reference proteome</keyword>
<dbReference type="SUPFAM" id="SSF54001">
    <property type="entry name" value="Cysteine proteinases"/>
    <property type="match status" value="1"/>
</dbReference>
<feature type="region of interest" description="Disordered" evidence="1">
    <location>
        <begin position="276"/>
        <end position="359"/>
    </location>
</feature>
<gene>
    <name evidence="2" type="ORF">IWX46DRAFT_156840</name>
</gene>
<evidence type="ECO:0000313" key="2">
    <source>
        <dbReference type="EMBL" id="KAK7543219.1"/>
    </source>
</evidence>
<dbReference type="Proteomes" id="UP001365128">
    <property type="component" value="Unassembled WGS sequence"/>
</dbReference>